<feature type="transmembrane region" description="Helical" evidence="2">
    <location>
        <begin position="77"/>
        <end position="101"/>
    </location>
</feature>
<accession>A0A810L4I4</accession>
<feature type="transmembrane region" description="Helical" evidence="2">
    <location>
        <begin position="511"/>
        <end position="533"/>
    </location>
</feature>
<evidence type="ECO:0000256" key="2">
    <source>
        <dbReference type="SAM" id="Phobius"/>
    </source>
</evidence>
<feature type="region of interest" description="Disordered" evidence="1">
    <location>
        <begin position="660"/>
        <end position="683"/>
    </location>
</feature>
<gene>
    <name evidence="3" type="ORF">Asera_36600</name>
</gene>
<feature type="compositionally biased region" description="Low complexity" evidence="1">
    <location>
        <begin position="316"/>
        <end position="336"/>
    </location>
</feature>
<dbReference type="EMBL" id="AP023354">
    <property type="protein sequence ID" value="BCJ29552.1"/>
    <property type="molecule type" value="Genomic_DNA"/>
</dbReference>
<feature type="transmembrane region" description="Helical" evidence="2">
    <location>
        <begin position="571"/>
        <end position="588"/>
    </location>
</feature>
<dbReference type="Proteomes" id="UP000680750">
    <property type="component" value="Chromosome"/>
</dbReference>
<feature type="transmembrane region" description="Helical" evidence="2">
    <location>
        <begin position="634"/>
        <end position="651"/>
    </location>
</feature>
<feature type="region of interest" description="Disordered" evidence="1">
    <location>
        <begin position="316"/>
        <end position="343"/>
    </location>
</feature>
<feature type="transmembrane region" description="Helical" evidence="2">
    <location>
        <begin position="185"/>
        <end position="203"/>
    </location>
</feature>
<protein>
    <submittedName>
        <fullName evidence="3">Uncharacterized protein</fullName>
    </submittedName>
</protein>
<dbReference type="AlphaFoldDB" id="A0A810L4I4"/>
<name>A0A810L4I4_9ACTN</name>
<feature type="transmembrane region" description="Helical" evidence="2">
    <location>
        <begin position="352"/>
        <end position="373"/>
    </location>
</feature>
<proteinExistence type="predicted"/>
<feature type="transmembrane region" description="Helical" evidence="2">
    <location>
        <begin position="450"/>
        <end position="468"/>
    </location>
</feature>
<keyword evidence="2" id="KW-1133">Transmembrane helix</keyword>
<evidence type="ECO:0000313" key="3">
    <source>
        <dbReference type="EMBL" id="BCJ29552.1"/>
    </source>
</evidence>
<feature type="transmembrane region" description="Helical" evidence="2">
    <location>
        <begin position="424"/>
        <end position="444"/>
    </location>
</feature>
<keyword evidence="2" id="KW-0472">Membrane</keyword>
<feature type="compositionally biased region" description="Low complexity" evidence="1">
    <location>
        <begin position="672"/>
        <end position="683"/>
    </location>
</feature>
<keyword evidence="2" id="KW-0812">Transmembrane</keyword>
<dbReference type="KEGG" id="aser:Asera_36600"/>
<keyword evidence="4" id="KW-1185">Reference proteome</keyword>
<feature type="transmembrane region" description="Helical" evidence="2">
    <location>
        <begin position="393"/>
        <end position="417"/>
    </location>
</feature>
<organism evidence="3 4">
    <name type="scientific">Actinocatenispora sera</name>
    <dbReference type="NCBI Taxonomy" id="390989"/>
    <lineage>
        <taxon>Bacteria</taxon>
        <taxon>Bacillati</taxon>
        <taxon>Actinomycetota</taxon>
        <taxon>Actinomycetes</taxon>
        <taxon>Micromonosporales</taxon>
        <taxon>Micromonosporaceae</taxon>
        <taxon>Actinocatenispora</taxon>
    </lineage>
</organism>
<feature type="transmembrane region" description="Helical" evidence="2">
    <location>
        <begin position="480"/>
        <end position="499"/>
    </location>
</feature>
<feature type="transmembrane region" description="Helical" evidence="2">
    <location>
        <begin position="154"/>
        <end position="173"/>
    </location>
</feature>
<dbReference type="RefSeq" id="WP_030447917.1">
    <property type="nucleotide sequence ID" value="NZ_AP023354.1"/>
</dbReference>
<feature type="compositionally biased region" description="Pro residues" evidence="1">
    <location>
        <begin position="660"/>
        <end position="671"/>
    </location>
</feature>
<feature type="transmembrane region" description="Helical" evidence="2">
    <location>
        <begin position="215"/>
        <end position="238"/>
    </location>
</feature>
<feature type="transmembrane region" description="Helical" evidence="2">
    <location>
        <begin position="545"/>
        <end position="565"/>
    </location>
</feature>
<reference evidence="3" key="1">
    <citation type="submission" date="2020-08" db="EMBL/GenBank/DDBJ databases">
        <title>Whole genome shotgun sequence of Actinocatenispora sera NBRC 101916.</title>
        <authorList>
            <person name="Komaki H."/>
            <person name="Tamura T."/>
        </authorList>
    </citation>
    <scope>NUCLEOTIDE SEQUENCE</scope>
    <source>
        <strain evidence="3">NBRC 101916</strain>
    </source>
</reference>
<feature type="transmembrane region" description="Helical" evidence="2">
    <location>
        <begin position="595"/>
        <end position="614"/>
    </location>
</feature>
<feature type="transmembrane region" description="Helical" evidence="2">
    <location>
        <begin position="113"/>
        <end position="133"/>
    </location>
</feature>
<sequence>MPGSNGPARRDRGIDLLLRFAAGRWAAAGHPDPYREWCAELSAADPAGRLRFAASLAVARIPAAGDVTVQERWAGRWAAVVPVLTLMLLPAFATLLISLQARFLTGLVPAGRGVAAATGAVLLAGSLLLLVVAGRALGRARPVTRAPAGPYRTVLTVLVTLAPLVLGCALVLAWSGRSAPSDHRLAGVLGWGVLLVPLTVLLCSRGRRTPWRRRLAATAGGYLATAVGVSVAALPALIRVPGALAAMPLWLPAALLAHSRFALDAPGPGWVPSLTGVVGSMPALLLAATALGLPYSTAAARSVAGHGEAAAVRGQTAAAAGDAPPLPTAANAPARRLTGESPAGWHAGTSRVAGWAAAVVGAALWSLVTGWGTGAIRPLAEWLGEHRDADDRAVLLVGMYELRQLAIVVTGFGVLLATRRRGPAWPVLAAVPAALVVDAASLHWPGAGPAGLLAATVSLGLFGLALLVQRRVPRGEPSRHRNVPVVVAVVTSTCLPAVLTRFDPALPAPHSLPLTVVCTAFGIALGALAAYCIGLAAGWNRAVRLLVVLAAAALFGAWGLLGVGGGAVPQWLRLTGPGLAVLAVLLAHPRPWRRWALAAATIPLGVGAAAVGPLPSIMIDLVTMPAGADAVDSAPAVPGALLLGVALAAALRPWYRPPATAPAGVPSPPATAPTGAASRPNTG</sequence>
<evidence type="ECO:0000256" key="1">
    <source>
        <dbReference type="SAM" id="MobiDB-lite"/>
    </source>
</evidence>
<feature type="transmembrane region" description="Helical" evidence="2">
    <location>
        <begin position="270"/>
        <end position="293"/>
    </location>
</feature>
<evidence type="ECO:0000313" key="4">
    <source>
        <dbReference type="Proteomes" id="UP000680750"/>
    </source>
</evidence>